<keyword evidence="2" id="KW-0812">Transmembrane</keyword>
<feature type="compositionally biased region" description="Basic and acidic residues" evidence="5">
    <location>
        <begin position="133"/>
        <end position="154"/>
    </location>
</feature>
<sequence>MKRRAKQQRPVVCLFAYVKHCSSSPLSGGEKQRVAIARTILKNPPILLYDEATSSLDSITEENILSSMKGIVKDRTSMFIAHRLSTVVDADEILVLNQGKVAEQGSHHTLLANPGNLYGELWNAQNSKIMSRAGDKNSAEPPAERLSQKEEERKKLQEEILNSVKGCGNCSC</sequence>
<keyword evidence="8" id="KW-1185">Reference proteome</keyword>
<dbReference type="InterPro" id="IPR039421">
    <property type="entry name" value="Type_1_exporter"/>
</dbReference>
<keyword evidence="3" id="KW-1133">Transmembrane helix</keyword>
<name>A0ABV0WCD9_9TELE</name>
<dbReference type="Gene3D" id="1.20.1560.10">
    <property type="entry name" value="ABC transporter type 1, transmembrane domain"/>
    <property type="match status" value="1"/>
</dbReference>
<comment type="subcellular location">
    <subcellularLocation>
        <location evidence="1">Membrane</location>
        <topology evidence="1">Multi-pass membrane protein</topology>
    </subcellularLocation>
</comment>
<dbReference type="Proteomes" id="UP001444071">
    <property type="component" value="Unassembled WGS sequence"/>
</dbReference>
<reference evidence="7 8" key="1">
    <citation type="submission" date="2021-06" db="EMBL/GenBank/DDBJ databases">
        <authorList>
            <person name="Palmer J.M."/>
        </authorList>
    </citation>
    <scope>NUCLEOTIDE SEQUENCE [LARGE SCALE GENOMIC DNA]</scope>
    <source>
        <strain evidence="7 8">XR_2019</strain>
        <tissue evidence="7">Muscle</tissue>
    </source>
</reference>
<dbReference type="EMBL" id="JAHRIM010040375">
    <property type="protein sequence ID" value="MEQ2266573.1"/>
    <property type="molecule type" value="Genomic_DNA"/>
</dbReference>
<evidence type="ECO:0000256" key="5">
    <source>
        <dbReference type="SAM" id="MobiDB-lite"/>
    </source>
</evidence>
<dbReference type="Pfam" id="PF00005">
    <property type="entry name" value="ABC_tran"/>
    <property type="match status" value="1"/>
</dbReference>
<dbReference type="PANTHER" id="PTHR43394">
    <property type="entry name" value="ATP-DEPENDENT PERMEASE MDL1, MITOCHONDRIAL"/>
    <property type="match status" value="1"/>
</dbReference>
<dbReference type="PANTHER" id="PTHR43394:SF1">
    <property type="entry name" value="ATP-BINDING CASSETTE SUB-FAMILY B MEMBER 10, MITOCHONDRIAL"/>
    <property type="match status" value="1"/>
</dbReference>
<dbReference type="InterPro" id="IPR027417">
    <property type="entry name" value="P-loop_NTPase"/>
</dbReference>
<dbReference type="SUPFAM" id="SSF52540">
    <property type="entry name" value="P-loop containing nucleoside triphosphate hydrolases"/>
    <property type="match status" value="1"/>
</dbReference>
<keyword evidence="4" id="KW-0472">Membrane</keyword>
<gene>
    <name evidence="7" type="primary">ABCB7_1</name>
    <name evidence="7" type="ORF">XENORESO_010867</name>
</gene>
<feature type="domain" description="ABC transporter" evidence="6">
    <location>
        <begin position="24"/>
        <end position="54"/>
    </location>
</feature>
<feature type="region of interest" description="Disordered" evidence="5">
    <location>
        <begin position="131"/>
        <end position="154"/>
    </location>
</feature>
<evidence type="ECO:0000313" key="8">
    <source>
        <dbReference type="Proteomes" id="UP001444071"/>
    </source>
</evidence>
<dbReference type="GO" id="GO:0005524">
    <property type="term" value="F:ATP binding"/>
    <property type="evidence" value="ECO:0007669"/>
    <property type="project" value="UniProtKB-KW"/>
</dbReference>
<evidence type="ECO:0000313" key="7">
    <source>
        <dbReference type="EMBL" id="MEQ2266573.1"/>
    </source>
</evidence>
<evidence type="ECO:0000256" key="3">
    <source>
        <dbReference type="ARBA" id="ARBA00022989"/>
    </source>
</evidence>
<accession>A0ABV0WCD9</accession>
<dbReference type="InterPro" id="IPR036640">
    <property type="entry name" value="ABC1_TM_sf"/>
</dbReference>
<comment type="caution">
    <text evidence="7">The sequence shown here is derived from an EMBL/GenBank/DDBJ whole genome shotgun (WGS) entry which is preliminary data.</text>
</comment>
<evidence type="ECO:0000256" key="2">
    <source>
        <dbReference type="ARBA" id="ARBA00022692"/>
    </source>
</evidence>
<evidence type="ECO:0000256" key="1">
    <source>
        <dbReference type="ARBA" id="ARBA00004141"/>
    </source>
</evidence>
<dbReference type="Gene3D" id="3.40.50.300">
    <property type="entry name" value="P-loop containing nucleotide triphosphate hydrolases"/>
    <property type="match status" value="1"/>
</dbReference>
<dbReference type="InterPro" id="IPR003439">
    <property type="entry name" value="ABC_transporter-like_ATP-bd"/>
</dbReference>
<keyword evidence="7" id="KW-0547">Nucleotide-binding</keyword>
<proteinExistence type="predicted"/>
<protein>
    <submittedName>
        <fullName evidence="7">ATP-binding cassette sub- B member 7, mitochondrial</fullName>
    </submittedName>
</protein>
<evidence type="ECO:0000256" key="4">
    <source>
        <dbReference type="ARBA" id="ARBA00023136"/>
    </source>
</evidence>
<keyword evidence="7" id="KW-0067">ATP-binding</keyword>
<organism evidence="7 8">
    <name type="scientific">Xenotaenia resolanae</name>
    <dbReference type="NCBI Taxonomy" id="208358"/>
    <lineage>
        <taxon>Eukaryota</taxon>
        <taxon>Metazoa</taxon>
        <taxon>Chordata</taxon>
        <taxon>Craniata</taxon>
        <taxon>Vertebrata</taxon>
        <taxon>Euteleostomi</taxon>
        <taxon>Actinopterygii</taxon>
        <taxon>Neopterygii</taxon>
        <taxon>Teleostei</taxon>
        <taxon>Neoteleostei</taxon>
        <taxon>Acanthomorphata</taxon>
        <taxon>Ovalentaria</taxon>
        <taxon>Atherinomorphae</taxon>
        <taxon>Cyprinodontiformes</taxon>
        <taxon>Goodeidae</taxon>
        <taxon>Xenotaenia</taxon>
    </lineage>
</organism>
<evidence type="ECO:0000259" key="6">
    <source>
        <dbReference type="Pfam" id="PF00005"/>
    </source>
</evidence>